<evidence type="ECO:0000259" key="3">
    <source>
        <dbReference type="Pfam" id="PF13505"/>
    </source>
</evidence>
<dbReference type="Pfam" id="PF13505">
    <property type="entry name" value="OMP_b-brl"/>
    <property type="match status" value="1"/>
</dbReference>
<dbReference type="SUPFAM" id="SSF56925">
    <property type="entry name" value="OMPA-like"/>
    <property type="match status" value="1"/>
</dbReference>
<sequence precursor="true">MPEKKYHMRKLIILMIVSAFAISANAQSSLPRGSKVPREGNIYMNFGFGVSSWGVPFYAGAEVMVHDEVSVGGAFSYRSQSETFGGDTWQHRAFTIAARGNYHFNNLLKIRAPFLFYAGASLGFISVNTVLKSDNDGINYDGARGSGLYFGIQTGGSYFFNDHWAANAELGIGNVMGLKLGATYLF</sequence>
<evidence type="ECO:0000313" key="4">
    <source>
        <dbReference type="EMBL" id="ALO14144.1"/>
    </source>
</evidence>
<evidence type="ECO:0000256" key="1">
    <source>
        <dbReference type="ARBA" id="ARBA00022729"/>
    </source>
</evidence>
<keyword evidence="1 2" id="KW-0732">Signal</keyword>
<accession>A0A0S2HVS8</accession>
<organism evidence="4 5">
    <name type="scientific">Salinivirga cyanobacteriivorans</name>
    <dbReference type="NCBI Taxonomy" id="1307839"/>
    <lineage>
        <taxon>Bacteria</taxon>
        <taxon>Pseudomonadati</taxon>
        <taxon>Bacteroidota</taxon>
        <taxon>Bacteroidia</taxon>
        <taxon>Bacteroidales</taxon>
        <taxon>Salinivirgaceae</taxon>
        <taxon>Salinivirga</taxon>
    </lineage>
</organism>
<dbReference type="InterPro" id="IPR027385">
    <property type="entry name" value="Beta-barrel_OMP"/>
</dbReference>
<keyword evidence="5" id="KW-1185">Reference proteome</keyword>
<dbReference type="InterPro" id="IPR011250">
    <property type="entry name" value="OMP/PagP_B-barrel"/>
</dbReference>
<feature type="chain" id="PRO_5006599132" description="Outer membrane protein beta-barrel domain-containing protein" evidence="2">
    <location>
        <begin position="27"/>
        <end position="186"/>
    </location>
</feature>
<gene>
    <name evidence="4" type="ORF">L21SP5_00468</name>
</gene>
<reference evidence="4 5" key="1">
    <citation type="submission" date="2015-11" db="EMBL/GenBank/DDBJ databases">
        <title>Description and complete genome sequence of a novel strain predominating in hypersaline microbial mats and representing a new family of the Bacteriodetes phylum.</title>
        <authorList>
            <person name="Spring S."/>
            <person name="Bunk B."/>
            <person name="Sproer C."/>
            <person name="Klenk H.-P."/>
        </authorList>
    </citation>
    <scope>NUCLEOTIDE SEQUENCE [LARGE SCALE GENOMIC DNA]</scope>
    <source>
        <strain evidence="4 5">L21-Spi-D4</strain>
    </source>
</reference>
<feature type="signal peptide" evidence="2">
    <location>
        <begin position="1"/>
        <end position="26"/>
    </location>
</feature>
<dbReference type="KEGG" id="blq:L21SP5_00468"/>
<proteinExistence type="predicted"/>
<dbReference type="Gene3D" id="2.40.160.20">
    <property type="match status" value="1"/>
</dbReference>
<name>A0A0S2HVS8_9BACT</name>
<dbReference type="EMBL" id="CP013118">
    <property type="protein sequence ID" value="ALO14144.1"/>
    <property type="molecule type" value="Genomic_DNA"/>
</dbReference>
<evidence type="ECO:0000256" key="2">
    <source>
        <dbReference type="SAM" id="SignalP"/>
    </source>
</evidence>
<evidence type="ECO:0000313" key="5">
    <source>
        <dbReference type="Proteomes" id="UP000064893"/>
    </source>
</evidence>
<feature type="domain" description="Outer membrane protein beta-barrel" evidence="3">
    <location>
        <begin position="14"/>
        <end position="175"/>
    </location>
</feature>
<dbReference type="STRING" id="1307839.L21SP5_00468"/>
<dbReference type="AlphaFoldDB" id="A0A0S2HVS8"/>
<dbReference type="Proteomes" id="UP000064893">
    <property type="component" value="Chromosome"/>
</dbReference>
<protein>
    <recommendedName>
        <fullName evidence="3">Outer membrane protein beta-barrel domain-containing protein</fullName>
    </recommendedName>
</protein>